<dbReference type="EMBL" id="BMDU01000009">
    <property type="protein sequence ID" value="GGA01453.1"/>
    <property type="molecule type" value="Genomic_DNA"/>
</dbReference>
<dbReference type="Pfam" id="PF12802">
    <property type="entry name" value="MarR_2"/>
    <property type="match status" value="1"/>
</dbReference>
<dbReference type="InterPro" id="IPR039422">
    <property type="entry name" value="MarR/SlyA-like"/>
</dbReference>
<dbReference type="InterPro" id="IPR000835">
    <property type="entry name" value="HTH_MarR-typ"/>
</dbReference>
<dbReference type="PANTHER" id="PTHR33164:SF43">
    <property type="entry name" value="HTH-TYPE TRANSCRIPTIONAL REPRESSOR YETL"/>
    <property type="match status" value="1"/>
</dbReference>
<feature type="domain" description="HTH marR-type" evidence="1">
    <location>
        <begin position="13"/>
        <end position="152"/>
    </location>
</feature>
<dbReference type="SUPFAM" id="SSF46785">
    <property type="entry name" value="Winged helix' DNA-binding domain"/>
    <property type="match status" value="1"/>
</dbReference>
<dbReference type="RefSeq" id="WP_165363383.1">
    <property type="nucleotide sequence ID" value="NZ_BMDU01000009.1"/>
</dbReference>
<dbReference type="InterPro" id="IPR036388">
    <property type="entry name" value="WH-like_DNA-bd_sf"/>
</dbReference>
<reference evidence="3" key="1">
    <citation type="journal article" date="2019" name="Int. J. Syst. Evol. Microbiol.">
        <title>The Global Catalogue of Microorganisms (GCM) 10K type strain sequencing project: providing services to taxonomists for standard genome sequencing and annotation.</title>
        <authorList>
            <consortium name="The Broad Institute Genomics Platform"/>
            <consortium name="The Broad Institute Genome Sequencing Center for Infectious Disease"/>
            <person name="Wu L."/>
            <person name="Ma J."/>
        </authorList>
    </citation>
    <scope>NUCLEOTIDE SEQUENCE [LARGE SCALE GENOMIC DNA]</scope>
    <source>
        <strain evidence="3">CCM 7327</strain>
    </source>
</reference>
<organism evidence="2 3">
    <name type="scientific">Sphingobium fuliginis (strain ATCC 27551)</name>
    <dbReference type="NCBI Taxonomy" id="336203"/>
    <lineage>
        <taxon>Bacteria</taxon>
        <taxon>Pseudomonadati</taxon>
        <taxon>Pseudomonadota</taxon>
        <taxon>Alphaproteobacteria</taxon>
        <taxon>Sphingomonadales</taxon>
        <taxon>Sphingomonadaceae</taxon>
        <taxon>Sphingobium</taxon>
    </lineage>
</organism>
<dbReference type="PANTHER" id="PTHR33164">
    <property type="entry name" value="TRANSCRIPTIONAL REGULATOR, MARR FAMILY"/>
    <property type="match status" value="1"/>
</dbReference>
<dbReference type="Proteomes" id="UP000628109">
    <property type="component" value="Unassembled WGS sequence"/>
</dbReference>
<dbReference type="PROSITE" id="PS50995">
    <property type="entry name" value="HTH_MARR_2"/>
    <property type="match status" value="1"/>
</dbReference>
<evidence type="ECO:0000259" key="1">
    <source>
        <dbReference type="PROSITE" id="PS50995"/>
    </source>
</evidence>
<accession>A0ABQ1F7V6</accession>
<comment type="caution">
    <text evidence="2">The sequence shown here is derived from an EMBL/GenBank/DDBJ whole genome shotgun (WGS) entry which is preliminary data.</text>
</comment>
<name>A0ABQ1F7V6_SPHSA</name>
<keyword evidence="3" id="KW-1185">Reference proteome</keyword>
<gene>
    <name evidence="2" type="ORF">GCM10019071_35070</name>
</gene>
<evidence type="ECO:0000313" key="2">
    <source>
        <dbReference type="EMBL" id="GGA01453.1"/>
    </source>
</evidence>
<dbReference type="Gene3D" id="1.10.10.10">
    <property type="entry name" value="Winged helix-like DNA-binding domain superfamily/Winged helix DNA-binding domain"/>
    <property type="match status" value="1"/>
</dbReference>
<proteinExistence type="predicted"/>
<evidence type="ECO:0000313" key="3">
    <source>
        <dbReference type="Proteomes" id="UP000628109"/>
    </source>
</evidence>
<sequence length="171" mass="18064">MTASRPELLVDGSDQLLRRTIQDALGFSIHLQELRAGLGQAAGLSGPAYSILVAVEHLSRQGDIGINLLSDYLHLSGAFVTTEVNKLVGAGLVAKEPHPADRRRVVMTLTTQGRGLLAAVGDLQRSVNDTIFGALAPGELRALSDSLAKLVGGSQDALALLHVQARRRKTA</sequence>
<dbReference type="SMART" id="SM00347">
    <property type="entry name" value="HTH_MARR"/>
    <property type="match status" value="1"/>
</dbReference>
<protein>
    <recommendedName>
        <fullName evidence="1">HTH marR-type domain-containing protein</fullName>
    </recommendedName>
</protein>
<dbReference type="InterPro" id="IPR036390">
    <property type="entry name" value="WH_DNA-bd_sf"/>
</dbReference>